<evidence type="ECO:0000313" key="5">
    <source>
        <dbReference type="Proteomes" id="UP000198924"/>
    </source>
</evidence>
<dbReference type="AlphaFoldDB" id="A0A1I3XMF2"/>
<dbReference type="CDD" id="cd07572">
    <property type="entry name" value="nit"/>
    <property type="match status" value="1"/>
</dbReference>
<accession>A0A1I3XMF2</accession>
<dbReference type="PROSITE" id="PS01227">
    <property type="entry name" value="UPF0012"/>
    <property type="match status" value="1"/>
</dbReference>
<sequence length="270" mass="30461">MVIDVGIVQMNSSESYEDNLAFSEQMVAEAAERKLNLLAFPETFLYVGNDHSAKHGVAEKLETDILPRFSQLAKQSNCALLLGSVYETTDENSGRLFNTSIFIDRDGKEKARYRKIHMCDAVPLGYLESAGIKPGSETVVLDHELGRLGFSICYDLRFPDLFRSLSDKGAEIIFVPAAFFLHTGKHHWLPLLIARAIENQVYIVAPNQWGKHYGDRISYGSSVIIDPWGSILCCAPERVGLTLSRIDIDYLRQVRSNMPLHTHRRPELYV</sequence>
<name>A0A1I3XMF2_9GAMM</name>
<dbReference type="Gene3D" id="3.60.110.10">
    <property type="entry name" value="Carbon-nitrogen hydrolase"/>
    <property type="match status" value="1"/>
</dbReference>
<dbReference type="RefSeq" id="WP_091712684.1">
    <property type="nucleotide sequence ID" value="NZ_FOSH01000006.1"/>
</dbReference>
<dbReference type="PANTHER" id="PTHR23088">
    <property type="entry name" value="NITRILASE-RELATED"/>
    <property type="match status" value="1"/>
</dbReference>
<keyword evidence="5" id="KW-1185">Reference proteome</keyword>
<dbReference type="Proteomes" id="UP000198924">
    <property type="component" value="Unassembled WGS sequence"/>
</dbReference>
<comment type="similarity">
    <text evidence="1">Belongs to the carbon-nitrogen hydrolase superfamily. NIT1/NIT2 family.</text>
</comment>
<reference evidence="5" key="1">
    <citation type="submission" date="2016-10" db="EMBL/GenBank/DDBJ databases">
        <authorList>
            <person name="Varghese N."/>
            <person name="Submissions S."/>
        </authorList>
    </citation>
    <scope>NUCLEOTIDE SEQUENCE [LARGE SCALE GENOMIC DNA]</scope>
    <source>
        <strain evidence="5">DSM 11578</strain>
    </source>
</reference>
<keyword evidence="2 4" id="KW-0378">Hydrolase</keyword>
<organism evidence="4 5">
    <name type="scientific">Methylophaga sulfidovorans</name>
    <dbReference type="NCBI Taxonomy" id="45496"/>
    <lineage>
        <taxon>Bacteria</taxon>
        <taxon>Pseudomonadati</taxon>
        <taxon>Pseudomonadota</taxon>
        <taxon>Gammaproteobacteria</taxon>
        <taxon>Thiotrichales</taxon>
        <taxon>Piscirickettsiaceae</taxon>
        <taxon>Methylophaga</taxon>
    </lineage>
</organism>
<dbReference type="GO" id="GO:0016811">
    <property type="term" value="F:hydrolase activity, acting on carbon-nitrogen (but not peptide) bonds, in linear amides"/>
    <property type="evidence" value="ECO:0007669"/>
    <property type="project" value="InterPro"/>
</dbReference>
<evidence type="ECO:0000256" key="2">
    <source>
        <dbReference type="ARBA" id="ARBA00022801"/>
    </source>
</evidence>
<dbReference type="PANTHER" id="PTHR23088:SF27">
    <property type="entry name" value="DEAMINATED GLUTATHIONE AMIDASE"/>
    <property type="match status" value="1"/>
</dbReference>
<evidence type="ECO:0000313" key="4">
    <source>
        <dbReference type="EMBL" id="SFK20201.1"/>
    </source>
</evidence>
<feature type="domain" description="CN hydrolase" evidence="3">
    <location>
        <begin position="3"/>
        <end position="248"/>
    </location>
</feature>
<dbReference type="PROSITE" id="PS50263">
    <property type="entry name" value="CN_HYDROLASE"/>
    <property type="match status" value="1"/>
</dbReference>
<dbReference type="EMBL" id="FOSH01000006">
    <property type="protein sequence ID" value="SFK20201.1"/>
    <property type="molecule type" value="Genomic_DNA"/>
</dbReference>
<evidence type="ECO:0000256" key="1">
    <source>
        <dbReference type="ARBA" id="ARBA00010613"/>
    </source>
</evidence>
<evidence type="ECO:0000259" key="3">
    <source>
        <dbReference type="PROSITE" id="PS50263"/>
    </source>
</evidence>
<dbReference type="STRING" id="45496.SAMN04488079_106129"/>
<dbReference type="Pfam" id="PF00795">
    <property type="entry name" value="CN_hydrolase"/>
    <property type="match status" value="1"/>
</dbReference>
<dbReference type="SUPFAM" id="SSF56317">
    <property type="entry name" value="Carbon-nitrogen hydrolase"/>
    <property type="match status" value="1"/>
</dbReference>
<gene>
    <name evidence="4" type="ORF">SAMN04488079_106129</name>
</gene>
<dbReference type="OrthoDB" id="9811121at2"/>
<dbReference type="InterPro" id="IPR003010">
    <property type="entry name" value="C-N_Hydrolase"/>
</dbReference>
<dbReference type="InterPro" id="IPR045254">
    <property type="entry name" value="Nit1/2_C-N_Hydrolase"/>
</dbReference>
<dbReference type="InterPro" id="IPR001110">
    <property type="entry name" value="UPF0012_CS"/>
</dbReference>
<proteinExistence type="inferred from homology"/>
<dbReference type="InterPro" id="IPR036526">
    <property type="entry name" value="C-N_Hydrolase_sf"/>
</dbReference>
<protein>
    <submittedName>
        <fullName evidence="4">Predicted amidohydrolase</fullName>
    </submittedName>
</protein>